<keyword evidence="4" id="KW-1185">Reference proteome</keyword>
<evidence type="ECO:0000313" key="4">
    <source>
        <dbReference type="Proteomes" id="UP000026915"/>
    </source>
</evidence>
<reference evidence="3 4" key="1">
    <citation type="journal article" date="2013" name="Genome Biol.">
        <title>The genome sequence of the most widely cultivated cacao type and its use to identify candidate genes regulating pod color.</title>
        <authorList>
            <person name="Motamayor J.C."/>
            <person name="Mockaitis K."/>
            <person name="Schmutz J."/>
            <person name="Haiminen N."/>
            <person name="Iii D.L."/>
            <person name="Cornejo O."/>
            <person name="Findley S.D."/>
            <person name="Zheng P."/>
            <person name="Utro F."/>
            <person name="Royaert S."/>
            <person name="Saski C."/>
            <person name="Jenkins J."/>
            <person name="Podicheti R."/>
            <person name="Zhao M."/>
            <person name="Scheffler B.E."/>
            <person name="Stack J.C."/>
            <person name="Feltus F.A."/>
            <person name="Mustiga G.M."/>
            <person name="Amores F."/>
            <person name="Phillips W."/>
            <person name="Marelli J.P."/>
            <person name="May G.D."/>
            <person name="Shapiro H."/>
            <person name="Ma J."/>
            <person name="Bustamante C.D."/>
            <person name="Schnell R.J."/>
            <person name="Main D."/>
            <person name="Gilbert D."/>
            <person name="Parida L."/>
            <person name="Kuhn D.N."/>
        </authorList>
    </citation>
    <scope>NUCLEOTIDE SEQUENCE [LARGE SCALE GENOMIC DNA]</scope>
    <source>
        <strain evidence="4">cv. Matina 1-6</strain>
    </source>
</reference>
<dbReference type="EMBL" id="CM001879">
    <property type="protein sequence ID" value="EOX93064.1"/>
    <property type="molecule type" value="Genomic_DNA"/>
</dbReference>
<keyword evidence="1" id="KW-0175">Coiled coil</keyword>
<dbReference type="Gramene" id="EOX93064">
    <property type="protein sequence ID" value="EOX93064"/>
    <property type="gene ID" value="TCM_001912"/>
</dbReference>
<accession>A0A061DK06</accession>
<evidence type="ECO:0000256" key="2">
    <source>
        <dbReference type="SAM" id="MobiDB-lite"/>
    </source>
</evidence>
<evidence type="ECO:0000313" key="3">
    <source>
        <dbReference type="EMBL" id="EOX93064.1"/>
    </source>
</evidence>
<name>A0A061DK06_THECC</name>
<dbReference type="HOGENOM" id="CLU_2817570_0_0_1"/>
<sequence>MKELEFLDDELREELQSTLNEIVNMLNQQDGTLEKLIKLTGPGWAPADNSYTSLSPVKTRNISRGGT</sequence>
<dbReference type="InParanoid" id="A0A061DK06"/>
<gene>
    <name evidence="3" type="ORF">TCM_001912</name>
</gene>
<feature type="coiled-coil region" evidence="1">
    <location>
        <begin position="1"/>
        <end position="28"/>
    </location>
</feature>
<proteinExistence type="predicted"/>
<organism evidence="3 4">
    <name type="scientific">Theobroma cacao</name>
    <name type="common">Cacao</name>
    <name type="synonym">Cocoa</name>
    <dbReference type="NCBI Taxonomy" id="3641"/>
    <lineage>
        <taxon>Eukaryota</taxon>
        <taxon>Viridiplantae</taxon>
        <taxon>Streptophyta</taxon>
        <taxon>Embryophyta</taxon>
        <taxon>Tracheophyta</taxon>
        <taxon>Spermatophyta</taxon>
        <taxon>Magnoliopsida</taxon>
        <taxon>eudicotyledons</taxon>
        <taxon>Gunneridae</taxon>
        <taxon>Pentapetalae</taxon>
        <taxon>rosids</taxon>
        <taxon>malvids</taxon>
        <taxon>Malvales</taxon>
        <taxon>Malvaceae</taxon>
        <taxon>Byttnerioideae</taxon>
        <taxon>Theobroma</taxon>
    </lineage>
</organism>
<protein>
    <submittedName>
        <fullName evidence="3">Uncharacterized protein</fullName>
    </submittedName>
</protein>
<feature type="compositionally biased region" description="Polar residues" evidence="2">
    <location>
        <begin position="49"/>
        <end position="67"/>
    </location>
</feature>
<feature type="region of interest" description="Disordered" evidence="2">
    <location>
        <begin position="47"/>
        <end position="67"/>
    </location>
</feature>
<dbReference type="Proteomes" id="UP000026915">
    <property type="component" value="Chromosome 1"/>
</dbReference>
<evidence type="ECO:0000256" key="1">
    <source>
        <dbReference type="SAM" id="Coils"/>
    </source>
</evidence>
<dbReference type="AlphaFoldDB" id="A0A061DK06"/>